<reference evidence="2 3" key="1">
    <citation type="journal article" date="2018" name="Arch. Microbiol.">
        <title>Hymenobacter segetis sp. nov., isolated from soil.</title>
        <authorList>
            <person name="Ten L.N."/>
            <person name="Lim S.J."/>
            <person name="Kim B.O."/>
            <person name="Kang I.K."/>
            <person name="Jung H.Y."/>
        </authorList>
    </citation>
    <scope>NUCLEOTIDE SEQUENCE [LARGE SCALE GENOMIC DNA]</scope>
    <source>
        <strain evidence="2 3">S7-3-11</strain>
    </source>
</reference>
<feature type="region of interest" description="Disordered" evidence="1">
    <location>
        <begin position="165"/>
        <end position="203"/>
    </location>
</feature>
<proteinExistence type="predicted"/>
<dbReference type="EMBL" id="JBCEVZ010000014">
    <property type="protein sequence ID" value="MEL5994134.1"/>
    <property type="molecule type" value="Genomic_DNA"/>
</dbReference>
<sequence>MHAQSLRKLERGSINRTRITLVNGDTIQRFTTTLRHPQPRPDRFYYWQGQDRIQRNAGGYNGHLLDGSYQLTDRDDHLLGNGALRQGLKTGTWRTWRPDGSLASTSHWRQGRQRGRTIAYDANSRPLPIAAPPKHSPAAPNAAAPVVRWWQPAYWKIKLKRRRATRAIPAPGSAPVTPAPMPKKKSGSKKEVLPPVTPKQAGS</sequence>
<gene>
    <name evidence="2" type="ORF">AAFH49_07935</name>
</gene>
<protein>
    <submittedName>
        <fullName evidence="2">Uncharacterized protein</fullName>
    </submittedName>
</protein>
<evidence type="ECO:0000256" key="1">
    <source>
        <dbReference type="SAM" id="MobiDB-lite"/>
    </source>
</evidence>
<keyword evidence="3" id="KW-1185">Reference proteome</keyword>
<organism evidence="2 3">
    <name type="scientific">Hymenobacter segetis</name>
    <dbReference type="NCBI Taxonomy" id="2025509"/>
    <lineage>
        <taxon>Bacteria</taxon>
        <taxon>Pseudomonadati</taxon>
        <taxon>Bacteroidota</taxon>
        <taxon>Cytophagia</taxon>
        <taxon>Cytophagales</taxon>
        <taxon>Hymenobacteraceae</taxon>
        <taxon>Hymenobacter</taxon>
    </lineage>
</organism>
<dbReference type="RefSeq" id="WP_342297146.1">
    <property type="nucleotide sequence ID" value="NZ_JBCEVZ010000014.1"/>
</dbReference>
<evidence type="ECO:0000313" key="2">
    <source>
        <dbReference type="EMBL" id="MEL5994134.1"/>
    </source>
</evidence>
<dbReference type="Proteomes" id="UP001479606">
    <property type="component" value="Unassembled WGS sequence"/>
</dbReference>
<comment type="caution">
    <text evidence="2">The sequence shown here is derived from an EMBL/GenBank/DDBJ whole genome shotgun (WGS) entry which is preliminary data.</text>
</comment>
<name>A0ABU9LTU3_9BACT</name>
<accession>A0ABU9LTU3</accession>
<dbReference type="Gene3D" id="2.20.110.10">
    <property type="entry name" value="Histone H3 K4-specific methyltransferase SET7/9 N-terminal domain"/>
    <property type="match status" value="1"/>
</dbReference>
<dbReference type="SUPFAM" id="SSF82185">
    <property type="entry name" value="Histone H3 K4-specific methyltransferase SET7/9 N-terminal domain"/>
    <property type="match status" value="1"/>
</dbReference>
<evidence type="ECO:0000313" key="3">
    <source>
        <dbReference type="Proteomes" id="UP001479606"/>
    </source>
</evidence>